<evidence type="ECO:0000259" key="3">
    <source>
        <dbReference type="SMART" id="SM01003"/>
    </source>
</evidence>
<organism evidence="4 5">
    <name type="scientific">Heminiphilus faecis</name>
    <dbReference type="NCBI Taxonomy" id="2601703"/>
    <lineage>
        <taxon>Bacteria</taxon>
        <taxon>Pseudomonadati</taxon>
        <taxon>Bacteroidota</taxon>
        <taxon>Bacteroidia</taxon>
        <taxon>Bacteroidales</taxon>
        <taxon>Muribaculaceae</taxon>
        <taxon>Heminiphilus</taxon>
    </lineage>
</organism>
<dbReference type="SMART" id="SM01002">
    <property type="entry name" value="AlaDh_PNT_C"/>
    <property type="match status" value="1"/>
</dbReference>
<dbReference type="Pfam" id="PF05222">
    <property type="entry name" value="AlaDh_PNT_N"/>
    <property type="match status" value="1"/>
</dbReference>
<protein>
    <recommendedName>
        <fullName evidence="6">Alanine dehydrogenase</fullName>
    </recommendedName>
</protein>
<dbReference type="RefSeq" id="WP_148464157.1">
    <property type="nucleotide sequence ID" value="NZ_JBCLPP010000039.1"/>
</dbReference>
<dbReference type="PANTHER" id="PTHR42795:SF1">
    <property type="entry name" value="ALANINE DEHYDROGENASE"/>
    <property type="match status" value="1"/>
</dbReference>
<evidence type="ECO:0000256" key="1">
    <source>
        <dbReference type="ARBA" id="ARBA00023002"/>
    </source>
</evidence>
<dbReference type="Proteomes" id="UP001565200">
    <property type="component" value="Unassembled WGS sequence"/>
</dbReference>
<evidence type="ECO:0008006" key="6">
    <source>
        <dbReference type="Google" id="ProtNLM"/>
    </source>
</evidence>
<reference evidence="4 5" key="1">
    <citation type="submission" date="2024-03" db="EMBL/GenBank/DDBJ databases">
        <title>Mouse gut bacterial collection (mGBC) of GemPharmatech.</title>
        <authorList>
            <person name="He Y."/>
            <person name="Dong L."/>
            <person name="Wu D."/>
            <person name="Gao X."/>
            <person name="Lin Z."/>
        </authorList>
    </citation>
    <scope>NUCLEOTIDE SEQUENCE [LARGE SCALE GENOMIC DNA]</scope>
    <source>
        <strain evidence="4 5">54-13</strain>
    </source>
</reference>
<dbReference type="InterPro" id="IPR007698">
    <property type="entry name" value="AlaDH/PNT_NAD(H)-bd"/>
</dbReference>
<evidence type="ECO:0000259" key="2">
    <source>
        <dbReference type="SMART" id="SM01002"/>
    </source>
</evidence>
<feature type="domain" description="Alanine dehydrogenase/pyridine nucleotide transhydrogenase NAD(H)-binding" evidence="2">
    <location>
        <begin position="170"/>
        <end position="307"/>
    </location>
</feature>
<dbReference type="InterPro" id="IPR036291">
    <property type="entry name" value="NAD(P)-bd_dom_sf"/>
</dbReference>
<gene>
    <name evidence="4" type="ORF">AAK873_11785</name>
</gene>
<evidence type="ECO:0000313" key="5">
    <source>
        <dbReference type="Proteomes" id="UP001565200"/>
    </source>
</evidence>
<dbReference type="EMBL" id="JBCLPP010000039">
    <property type="protein sequence ID" value="MEY8246290.1"/>
    <property type="molecule type" value="Genomic_DNA"/>
</dbReference>
<accession>A0ABV4D1E2</accession>
<dbReference type="Pfam" id="PF01262">
    <property type="entry name" value="AlaDh_PNT_C"/>
    <property type="match status" value="1"/>
</dbReference>
<feature type="domain" description="Alanine dehydrogenase/pyridine nucleotide transhydrogenase N-terminal" evidence="3">
    <location>
        <begin position="26"/>
        <end position="158"/>
    </location>
</feature>
<comment type="caution">
    <text evidence="4">The sequence shown here is derived from an EMBL/GenBank/DDBJ whole genome shotgun (WGS) entry which is preliminary data.</text>
</comment>
<dbReference type="PANTHER" id="PTHR42795">
    <property type="entry name" value="ALANINE DEHYDROGENASE"/>
    <property type="match status" value="1"/>
</dbReference>
<dbReference type="SUPFAM" id="SSF52283">
    <property type="entry name" value="Formate/glycerate dehydrogenase catalytic domain-like"/>
    <property type="match status" value="1"/>
</dbReference>
<dbReference type="Gene3D" id="3.40.50.720">
    <property type="entry name" value="NAD(P)-binding Rossmann-like Domain"/>
    <property type="match status" value="2"/>
</dbReference>
<keyword evidence="5" id="KW-1185">Reference proteome</keyword>
<dbReference type="SUPFAM" id="SSF51735">
    <property type="entry name" value="NAD(P)-binding Rossmann-fold domains"/>
    <property type="match status" value="1"/>
</dbReference>
<dbReference type="SMART" id="SM01003">
    <property type="entry name" value="AlaDh_PNT_N"/>
    <property type="match status" value="1"/>
</dbReference>
<dbReference type="InterPro" id="IPR007886">
    <property type="entry name" value="AlaDH/PNT_N"/>
</dbReference>
<keyword evidence="1" id="KW-0560">Oxidoreductase</keyword>
<name>A0ABV4D1E2_9BACT</name>
<evidence type="ECO:0000313" key="4">
    <source>
        <dbReference type="EMBL" id="MEY8246290.1"/>
    </source>
</evidence>
<proteinExistence type="predicted"/>
<sequence>MLSDTSYTPQPQDAAVMTNFRRLTIGLPSCCDAGERRFPLTPEAVAVLTDAGYGVRIQEGAARVIHYTDSAYVKAGAEIGSREDALSCDIVIALAPLSDPDIRKMRRGSMLLSLLNESRQSPQSVNRLLDRHIIAVAIDLITDRRGNTPFYDILSEIDGRAAVALSASLLADPLHGKGILLGGVAGIVPCEVTVIGSGIAACAAASSALGAGAMVRMFDNDVYRLREASRSVPGIITSALHPHVVANALRSADVVIATEMPLSYRIDADMINVMKKGVVIMDLNHDRSPMFPSLPEADVSSSPVDIGSGRRVCYTGISNAVPRTSAMALSNTFLSLMHDILSCEGIINTVKMRPGLQGAVYTFHGKAVNRRIARIAGVRAMDMSLLLSCS</sequence>